<dbReference type="EMBL" id="CP000473">
    <property type="protein sequence ID" value="ABJ81699.1"/>
    <property type="molecule type" value="Genomic_DNA"/>
</dbReference>
<keyword evidence="2" id="KW-0805">Transcription regulation</keyword>
<sequence length="192" mass="22098">MERGRSSRLARVDCDSGASEREDFDSLVRLHRPRIFRFILASLRDRETAENLTQDCFIRAYQAREQFRGASSIATWFMQIAANLVRNHESSSRLKFWRRSLHSDTDVADLGNSLADRQQSPEAEVLIREQVEAIWTAAAHLPARQRTVFLLRFVEDMDLLEIAEVTGMKEGTVKAHLFRALHSVRARLEATK</sequence>
<evidence type="ECO:0000259" key="6">
    <source>
        <dbReference type="Pfam" id="PF04542"/>
    </source>
</evidence>
<dbReference type="KEGG" id="sus:Acid_0698"/>
<organism evidence="8">
    <name type="scientific">Solibacter usitatus (strain Ellin6076)</name>
    <dbReference type="NCBI Taxonomy" id="234267"/>
    <lineage>
        <taxon>Bacteria</taxon>
        <taxon>Pseudomonadati</taxon>
        <taxon>Acidobacteriota</taxon>
        <taxon>Terriglobia</taxon>
        <taxon>Bryobacterales</taxon>
        <taxon>Solibacteraceae</taxon>
        <taxon>Candidatus Solibacter</taxon>
    </lineage>
</organism>
<gene>
    <name evidence="8" type="ordered locus">Acid_0698</name>
</gene>
<dbReference type="PANTHER" id="PTHR43133:SF8">
    <property type="entry name" value="RNA POLYMERASE SIGMA FACTOR HI_1459-RELATED"/>
    <property type="match status" value="1"/>
</dbReference>
<dbReference type="GO" id="GO:0006352">
    <property type="term" value="P:DNA-templated transcription initiation"/>
    <property type="evidence" value="ECO:0007669"/>
    <property type="project" value="InterPro"/>
</dbReference>
<protein>
    <submittedName>
        <fullName evidence="8">RNA polymerase, sigma-24 subunit, ECF subfamily</fullName>
    </submittedName>
</protein>
<evidence type="ECO:0000256" key="3">
    <source>
        <dbReference type="ARBA" id="ARBA00023082"/>
    </source>
</evidence>
<dbReference type="STRING" id="234267.Acid_0698"/>
<dbReference type="InParanoid" id="Q02B67"/>
<accession>Q02B67</accession>
<evidence type="ECO:0000256" key="4">
    <source>
        <dbReference type="ARBA" id="ARBA00023125"/>
    </source>
</evidence>
<dbReference type="Gene3D" id="1.10.1740.10">
    <property type="match status" value="1"/>
</dbReference>
<keyword evidence="5" id="KW-0804">Transcription</keyword>
<dbReference type="SUPFAM" id="SSF88946">
    <property type="entry name" value="Sigma2 domain of RNA polymerase sigma factors"/>
    <property type="match status" value="1"/>
</dbReference>
<dbReference type="PANTHER" id="PTHR43133">
    <property type="entry name" value="RNA POLYMERASE ECF-TYPE SIGMA FACTO"/>
    <property type="match status" value="1"/>
</dbReference>
<dbReference type="InterPro" id="IPR013325">
    <property type="entry name" value="RNA_pol_sigma_r2"/>
</dbReference>
<proteinExistence type="inferred from homology"/>
<keyword evidence="3" id="KW-0731">Sigma factor</keyword>
<feature type="domain" description="RNA polymerase sigma factor 70 region 4 type 2" evidence="7">
    <location>
        <begin position="132"/>
        <end position="181"/>
    </location>
</feature>
<evidence type="ECO:0000256" key="1">
    <source>
        <dbReference type="ARBA" id="ARBA00010641"/>
    </source>
</evidence>
<dbReference type="eggNOG" id="COG1595">
    <property type="taxonomic scope" value="Bacteria"/>
</dbReference>
<dbReference type="InterPro" id="IPR039425">
    <property type="entry name" value="RNA_pol_sigma-70-like"/>
</dbReference>
<dbReference type="InterPro" id="IPR013249">
    <property type="entry name" value="RNA_pol_sigma70_r4_t2"/>
</dbReference>
<dbReference type="InterPro" id="IPR013324">
    <property type="entry name" value="RNA_pol_sigma_r3/r4-like"/>
</dbReference>
<dbReference type="SUPFAM" id="SSF88659">
    <property type="entry name" value="Sigma3 and sigma4 domains of RNA polymerase sigma factors"/>
    <property type="match status" value="1"/>
</dbReference>
<evidence type="ECO:0000256" key="5">
    <source>
        <dbReference type="ARBA" id="ARBA00023163"/>
    </source>
</evidence>
<name>Q02B67_SOLUE</name>
<dbReference type="InterPro" id="IPR014284">
    <property type="entry name" value="RNA_pol_sigma-70_dom"/>
</dbReference>
<dbReference type="Pfam" id="PF04542">
    <property type="entry name" value="Sigma70_r2"/>
    <property type="match status" value="1"/>
</dbReference>
<comment type="similarity">
    <text evidence="1">Belongs to the sigma-70 factor family. ECF subfamily.</text>
</comment>
<evidence type="ECO:0000313" key="8">
    <source>
        <dbReference type="EMBL" id="ABJ81699.1"/>
    </source>
</evidence>
<dbReference type="Gene3D" id="1.10.10.10">
    <property type="entry name" value="Winged helix-like DNA-binding domain superfamily/Winged helix DNA-binding domain"/>
    <property type="match status" value="1"/>
</dbReference>
<dbReference type="InterPro" id="IPR007627">
    <property type="entry name" value="RNA_pol_sigma70_r2"/>
</dbReference>
<keyword evidence="4" id="KW-0238">DNA-binding</keyword>
<dbReference type="GO" id="GO:0003677">
    <property type="term" value="F:DNA binding"/>
    <property type="evidence" value="ECO:0007669"/>
    <property type="project" value="UniProtKB-KW"/>
</dbReference>
<evidence type="ECO:0000259" key="7">
    <source>
        <dbReference type="Pfam" id="PF08281"/>
    </source>
</evidence>
<dbReference type="NCBIfam" id="TIGR02937">
    <property type="entry name" value="sigma70-ECF"/>
    <property type="match status" value="1"/>
</dbReference>
<dbReference type="Pfam" id="PF08281">
    <property type="entry name" value="Sigma70_r4_2"/>
    <property type="match status" value="1"/>
</dbReference>
<dbReference type="AlphaFoldDB" id="Q02B67"/>
<reference evidence="8" key="1">
    <citation type="submission" date="2006-10" db="EMBL/GenBank/DDBJ databases">
        <title>Complete sequence of Solibacter usitatus Ellin6076.</title>
        <authorList>
            <consortium name="US DOE Joint Genome Institute"/>
            <person name="Copeland A."/>
            <person name="Lucas S."/>
            <person name="Lapidus A."/>
            <person name="Barry K."/>
            <person name="Detter J.C."/>
            <person name="Glavina del Rio T."/>
            <person name="Hammon N."/>
            <person name="Israni S."/>
            <person name="Dalin E."/>
            <person name="Tice H."/>
            <person name="Pitluck S."/>
            <person name="Thompson L.S."/>
            <person name="Brettin T."/>
            <person name="Bruce D."/>
            <person name="Han C."/>
            <person name="Tapia R."/>
            <person name="Gilna P."/>
            <person name="Schmutz J."/>
            <person name="Larimer F."/>
            <person name="Land M."/>
            <person name="Hauser L."/>
            <person name="Kyrpides N."/>
            <person name="Mikhailova N."/>
            <person name="Janssen P.H."/>
            <person name="Kuske C.R."/>
            <person name="Richardson P."/>
        </authorList>
    </citation>
    <scope>NUCLEOTIDE SEQUENCE</scope>
    <source>
        <strain evidence="8">Ellin6076</strain>
    </source>
</reference>
<dbReference type="OrthoDB" id="9795666at2"/>
<dbReference type="GO" id="GO:0016987">
    <property type="term" value="F:sigma factor activity"/>
    <property type="evidence" value="ECO:0007669"/>
    <property type="project" value="UniProtKB-KW"/>
</dbReference>
<evidence type="ECO:0000256" key="2">
    <source>
        <dbReference type="ARBA" id="ARBA00023015"/>
    </source>
</evidence>
<dbReference type="HOGENOM" id="CLU_047691_3_4_0"/>
<dbReference type="InterPro" id="IPR036388">
    <property type="entry name" value="WH-like_DNA-bd_sf"/>
</dbReference>
<dbReference type="CDD" id="cd06171">
    <property type="entry name" value="Sigma70_r4"/>
    <property type="match status" value="1"/>
</dbReference>
<feature type="domain" description="RNA polymerase sigma-70 region 2" evidence="6">
    <location>
        <begin position="27"/>
        <end position="88"/>
    </location>
</feature>